<evidence type="ECO:0000256" key="3">
    <source>
        <dbReference type="ARBA" id="ARBA00023163"/>
    </source>
</evidence>
<dbReference type="SMART" id="SM00420">
    <property type="entry name" value="HTH_DEOR"/>
    <property type="match status" value="1"/>
</dbReference>
<dbReference type="SMART" id="SM01134">
    <property type="entry name" value="DeoRC"/>
    <property type="match status" value="1"/>
</dbReference>
<evidence type="ECO:0000313" key="5">
    <source>
        <dbReference type="EMBL" id="SFE83939.1"/>
    </source>
</evidence>
<dbReference type="RefSeq" id="WP_051548267.1">
    <property type="nucleotide sequence ID" value="NZ_FONH01000004.1"/>
</dbReference>
<keyword evidence="3" id="KW-0804">Transcription</keyword>
<dbReference type="Pfam" id="PF08220">
    <property type="entry name" value="HTH_DeoR"/>
    <property type="match status" value="1"/>
</dbReference>
<proteinExistence type="predicted"/>
<organism evidence="5 6">
    <name type="scientific">Dyella marensis</name>
    <dbReference type="NCBI Taxonomy" id="500610"/>
    <lineage>
        <taxon>Bacteria</taxon>
        <taxon>Pseudomonadati</taxon>
        <taxon>Pseudomonadota</taxon>
        <taxon>Gammaproteobacteria</taxon>
        <taxon>Lysobacterales</taxon>
        <taxon>Rhodanobacteraceae</taxon>
        <taxon>Dyella</taxon>
    </lineage>
</organism>
<evidence type="ECO:0000256" key="2">
    <source>
        <dbReference type="ARBA" id="ARBA00023015"/>
    </source>
</evidence>
<dbReference type="InterPro" id="IPR036388">
    <property type="entry name" value="WH-like_DNA-bd_sf"/>
</dbReference>
<keyword evidence="6" id="KW-1185">Reference proteome</keyword>
<dbReference type="InterPro" id="IPR050313">
    <property type="entry name" value="Carb_Metab_HTH_regulators"/>
</dbReference>
<reference evidence="6" key="1">
    <citation type="submission" date="2016-10" db="EMBL/GenBank/DDBJ databases">
        <authorList>
            <person name="Varghese N."/>
            <person name="Submissions S."/>
        </authorList>
    </citation>
    <scope>NUCLEOTIDE SEQUENCE [LARGE SCALE GENOMIC DNA]</scope>
    <source>
        <strain evidence="6">UNC178MFTsu3.1</strain>
    </source>
</reference>
<dbReference type="GO" id="GO:0003700">
    <property type="term" value="F:DNA-binding transcription factor activity"/>
    <property type="evidence" value="ECO:0007669"/>
    <property type="project" value="InterPro"/>
</dbReference>
<keyword evidence="2" id="KW-0805">Transcription regulation</keyword>
<dbReference type="AlphaFoldDB" id="A0A1I2DU87"/>
<dbReference type="SUPFAM" id="SSF100950">
    <property type="entry name" value="NagB/RpiA/CoA transferase-like"/>
    <property type="match status" value="1"/>
</dbReference>
<dbReference type="InterPro" id="IPR037171">
    <property type="entry name" value="NagB/RpiA_transferase-like"/>
</dbReference>
<feature type="domain" description="HTH deoR-type" evidence="4">
    <location>
        <begin position="16"/>
        <end position="71"/>
    </location>
</feature>
<protein>
    <submittedName>
        <fullName evidence="5">Transcriptional regulator, DeoR family</fullName>
    </submittedName>
</protein>
<dbReference type="InterPro" id="IPR036390">
    <property type="entry name" value="WH_DNA-bd_sf"/>
</dbReference>
<dbReference type="Gene3D" id="1.10.10.10">
    <property type="entry name" value="Winged helix-like DNA-binding domain superfamily/Winged helix DNA-binding domain"/>
    <property type="match status" value="1"/>
</dbReference>
<accession>A0A1I2DU87</accession>
<dbReference type="EMBL" id="FONH01000004">
    <property type="protein sequence ID" value="SFE83939.1"/>
    <property type="molecule type" value="Genomic_DNA"/>
</dbReference>
<gene>
    <name evidence="5" type="ORF">SAMN02799615_01812</name>
</gene>
<dbReference type="PANTHER" id="PTHR30363:SF4">
    <property type="entry name" value="GLYCEROL-3-PHOSPHATE REGULON REPRESSOR"/>
    <property type="match status" value="1"/>
</dbReference>
<dbReference type="PANTHER" id="PTHR30363">
    <property type="entry name" value="HTH-TYPE TRANSCRIPTIONAL REGULATOR SRLR-RELATED"/>
    <property type="match status" value="1"/>
</dbReference>
<dbReference type="Gene3D" id="3.40.50.1360">
    <property type="match status" value="1"/>
</dbReference>
<dbReference type="PROSITE" id="PS51000">
    <property type="entry name" value="HTH_DEOR_2"/>
    <property type="match status" value="1"/>
</dbReference>
<sequence length="270" mass="28752">MSRHLASASLPAEALPQERQQWILQRLRSQGRVVAAELAAECQVSEDSIRRDLRELAAQGLCKRVYGGALPLTVPVQPLKQRRGEHAGRKQALARKAATLVRQGQILLIDAGSTNTAIAAALPERSQLTVVTNAPDVALALLDREGFEILLVGGRVDPRIGGAVGAQAVKSLQGIRADLCFPGACALDLDGGLWGFDSEEVLFKRTMVECSGETAVVVTSDKLGAVATHRVAELAEVQHLVVEHEVDKATRAAYAARGVTVYRAEAGNGE</sequence>
<dbReference type="STRING" id="500610.SAMN02799615_01812"/>
<dbReference type="InterPro" id="IPR001034">
    <property type="entry name" value="DeoR_HTH"/>
</dbReference>
<dbReference type="Pfam" id="PF00455">
    <property type="entry name" value="DeoRC"/>
    <property type="match status" value="1"/>
</dbReference>
<dbReference type="PRINTS" id="PR00037">
    <property type="entry name" value="HTHLACR"/>
</dbReference>
<keyword evidence="1" id="KW-0678">Repressor</keyword>
<evidence type="ECO:0000313" key="6">
    <source>
        <dbReference type="Proteomes" id="UP000199477"/>
    </source>
</evidence>
<dbReference type="SUPFAM" id="SSF46785">
    <property type="entry name" value="Winged helix' DNA-binding domain"/>
    <property type="match status" value="1"/>
</dbReference>
<dbReference type="InterPro" id="IPR014036">
    <property type="entry name" value="DeoR-like_C"/>
</dbReference>
<name>A0A1I2DU87_9GAMM</name>
<evidence type="ECO:0000256" key="1">
    <source>
        <dbReference type="ARBA" id="ARBA00022491"/>
    </source>
</evidence>
<dbReference type="Proteomes" id="UP000199477">
    <property type="component" value="Unassembled WGS sequence"/>
</dbReference>
<evidence type="ECO:0000259" key="4">
    <source>
        <dbReference type="PROSITE" id="PS51000"/>
    </source>
</evidence>